<evidence type="ECO:0000313" key="5">
    <source>
        <dbReference type="Proteomes" id="UP000654075"/>
    </source>
</evidence>
<feature type="region of interest" description="Disordered" evidence="2">
    <location>
        <begin position="67"/>
        <end position="141"/>
    </location>
</feature>
<name>A0A813HHV8_POLGL</name>
<feature type="non-terminal residue" evidence="4">
    <location>
        <position position="1"/>
    </location>
</feature>
<dbReference type="Pfam" id="PF08659">
    <property type="entry name" value="KR"/>
    <property type="match status" value="1"/>
</dbReference>
<feature type="region of interest" description="Disordered" evidence="2">
    <location>
        <begin position="176"/>
        <end position="209"/>
    </location>
</feature>
<dbReference type="InterPro" id="IPR013968">
    <property type="entry name" value="PKS_KR"/>
</dbReference>
<feature type="region of interest" description="Disordered" evidence="2">
    <location>
        <begin position="224"/>
        <end position="268"/>
    </location>
</feature>
<dbReference type="InterPro" id="IPR036291">
    <property type="entry name" value="NAD(P)-bd_dom_sf"/>
</dbReference>
<protein>
    <recommendedName>
        <fullName evidence="3">Ketoreductase (KR) domain-containing protein</fullName>
    </recommendedName>
</protein>
<accession>A0A813HHV8</accession>
<feature type="coiled-coil region" evidence="1">
    <location>
        <begin position="16"/>
        <end position="43"/>
    </location>
</feature>
<dbReference type="Proteomes" id="UP000654075">
    <property type="component" value="Unassembled WGS sequence"/>
</dbReference>
<feature type="compositionally biased region" description="Low complexity" evidence="2">
    <location>
        <begin position="176"/>
        <end position="186"/>
    </location>
</feature>
<keyword evidence="5" id="KW-1185">Reference proteome</keyword>
<feature type="domain" description="Ketoreductase (KR)" evidence="3">
    <location>
        <begin position="341"/>
        <end position="414"/>
    </location>
</feature>
<comment type="caution">
    <text evidence="4">The sequence shown here is derived from an EMBL/GenBank/DDBJ whole genome shotgun (WGS) entry which is preliminary data.</text>
</comment>
<dbReference type="Gene3D" id="3.40.50.720">
    <property type="entry name" value="NAD(P)-binding Rossmann-like Domain"/>
    <property type="match status" value="1"/>
</dbReference>
<dbReference type="SUPFAM" id="SSF51735">
    <property type="entry name" value="NAD(P)-binding Rossmann-fold domains"/>
    <property type="match status" value="1"/>
</dbReference>
<dbReference type="EMBL" id="CAJNNV010031630">
    <property type="protein sequence ID" value="CAE8637162.1"/>
    <property type="molecule type" value="Genomic_DNA"/>
</dbReference>
<evidence type="ECO:0000256" key="2">
    <source>
        <dbReference type="SAM" id="MobiDB-lite"/>
    </source>
</evidence>
<dbReference type="AlphaFoldDB" id="A0A813HHV8"/>
<reference evidence="4" key="1">
    <citation type="submission" date="2021-02" db="EMBL/GenBank/DDBJ databases">
        <authorList>
            <person name="Dougan E. K."/>
            <person name="Rhodes N."/>
            <person name="Thang M."/>
            <person name="Chan C."/>
        </authorList>
    </citation>
    <scope>NUCLEOTIDE SEQUENCE</scope>
</reference>
<feature type="compositionally biased region" description="Basic and acidic residues" evidence="2">
    <location>
        <begin position="224"/>
        <end position="240"/>
    </location>
</feature>
<evidence type="ECO:0000259" key="3">
    <source>
        <dbReference type="Pfam" id="PF08659"/>
    </source>
</evidence>
<evidence type="ECO:0000256" key="1">
    <source>
        <dbReference type="SAM" id="Coils"/>
    </source>
</evidence>
<gene>
    <name evidence="4" type="ORF">PGLA1383_LOCUS52549</name>
</gene>
<keyword evidence="1" id="KW-0175">Coiled coil</keyword>
<sequence>AEQLAAARSSAEIEVRSELAAEMQRLADTCAELRQKNEELEASAATSGDGAADEVLNAQIRSQLAAAAFNSARPPQDHSPAEPAVQQGPDVKTAVEEAPWAATRRRTRETAKAKAQGTSQSPPQHVAGVQPAASGRDGHVPGLLDAEARRRCEASFPNLVPETRDKIFIDCAECGSSEAGAAPSSEQRQQDSKLSKLRARTGSSCEVGEKTNAHKLYEVERQRLKRKAEDPLERPSERKRATQILEEDERKQQEDLSPQEKVIKQQGRWQSQKDRLDVLARQAQELEALQQFEFSRSVKSFFDDCGQKRTVWGGQWRGGSLGVPINPPPPPLYPQWRTGCGMGLVIAREMAAQGHSPVVTVSRTGRTSMPADALQELDVIQEYIAHHDVRCDLSDASSVSDVIARYQGSLGPVRREGTAGGKIMVLRLGGATGPDYGDLDALQVYSRMLERLRKLANEPGEVSQESLNQWERIGESLSK</sequence>
<organism evidence="4 5">
    <name type="scientific">Polarella glacialis</name>
    <name type="common">Dinoflagellate</name>
    <dbReference type="NCBI Taxonomy" id="89957"/>
    <lineage>
        <taxon>Eukaryota</taxon>
        <taxon>Sar</taxon>
        <taxon>Alveolata</taxon>
        <taxon>Dinophyceae</taxon>
        <taxon>Suessiales</taxon>
        <taxon>Suessiaceae</taxon>
        <taxon>Polarella</taxon>
    </lineage>
</organism>
<proteinExistence type="predicted"/>
<feature type="non-terminal residue" evidence="4">
    <location>
        <position position="479"/>
    </location>
</feature>
<evidence type="ECO:0000313" key="4">
    <source>
        <dbReference type="EMBL" id="CAE8637162.1"/>
    </source>
</evidence>